<dbReference type="Gene3D" id="3.40.47.10">
    <property type="match status" value="1"/>
</dbReference>
<dbReference type="GO" id="GO:0016747">
    <property type="term" value="F:acyltransferase activity, transferring groups other than amino-acyl groups"/>
    <property type="evidence" value="ECO:0007669"/>
    <property type="project" value="UniProtKB-ARBA"/>
</dbReference>
<evidence type="ECO:0000313" key="5">
    <source>
        <dbReference type="Proteomes" id="UP001596274"/>
    </source>
</evidence>
<name>A0ABD5T7A1_9EURY</name>
<evidence type="ECO:0000313" key="4">
    <source>
        <dbReference type="EMBL" id="MFC6772071.1"/>
    </source>
</evidence>
<comment type="caution">
    <text evidence="4">The sequence shown here is derived from an EMBL/GenBank/DDBJ whole genome shotgun (WGS) entry which is preliminary data.</text>
</comment>
<dbReference type="InterPro" id="IPR014030">
    <property type="entry name" value="Ketoacyl_synth_N"/>
</dbReference>
<keyword evidence="1" id="KW-0808">Transferase</keyword>
<gene>
    <name evidence="4" type="ORF">ACFQDD_11190</name>
</gene>
<evidence type="ECO:0000259" key="3">
    <source>
        <dbReference type="Pfam" id="PF00109"/>
    </source>
</evidence>
<feature type="domain" description="Beta-ketoacyl synthase-like N-terminal" evidence="3">
    <location>
        <begin position="3"/>
        <end position="93"/>
    </location>
</feature>
<evidence type="ECO:0000256" key="1">
    <source>
        <dbReference type="ARBA" id="ARBA00022679"/>
    </source>
</evidence>
<keyword evidence="2" id="KW-0414">Isoprene biosynthesis</keyword>
<dbReference type="GO" id="GO:0008299">
    <property type="term" value="P:isoprenoid biosynthetic process"/>
    <property type="evidence" value="ECO:0007669"/>
    <property type="project" value="UniProtKB-KW"/>
</dbReference>
<dbReference type="AlphaFoldDB" id="A0ABD5T7A1"/>
<keyword evidence="5" id="KW-1185">Reference proteome</keyword>
<dbReference type="GO" id="GO:0006633">
    <property type="term" value="P:fatty acid biosynthetic process"/>
    <property type="evidence" value="ECO:0007669"/>
    <property type="project" value="UniProtKB-ARBA"/>
</dbReference>
<dbReference type="EMBL" id="JBHSWT010000626">
    <property type="protein sequence ID" value="MFC6772071.1"/>
    <property type="molecule type" value="Genomic_DNA"/>
</dbReference>
<sequence>MDRRVVVTGVGAVTPLGTSAPDTWEGLIAGESGAGRIQRFDPGTAGLRTEIACEISGNPTDPNTVDERSVGRAAEYGMAAAAEALADAGYDPSAPN</sequence>
<reference evidence="4 5" key="1">
    <citation type="journal article" date="2019" name="Int. J. Syst. Evol. Microbiol.">
        <title>The Global Catalogue of Microorganisms (GCM) 10K type strain sequencing project: providing services to taxonomists for standard genome sequencing and annotation.</title>
        <authorList>
            <consortium name="The Broad Institute Genomics Platform"/>
            <consortium name="The Broad Institute Genome Sequencing Center for Infectious Disease"/>
            <person name="Wu L."/>
            <person name="Ma J."/>
        </authorList>
    </citation>
    <scope>NUCLEOTIDE SEQUENCE [LARGE SCALE GENOMIC DNA]</scope>
    <source>
        <strain evidence="4 5">PJ61</strain>
    </source>
</reference>
<accession>A0ABD5T7A1</accession>
<dbReference type="InterPro" id="IPR000794">
    <property type="entry name" value="Beta-ketoacyl_synthase"/>
</dbReference>
<proteinExistence type="predicted"/>
<dbReference type="PANTHER" id="PTHR11712">
    <property type="entry name" value="POLYKETIDE SYNTHASE-RELATED"/>
    <property type="match status" value="1"/>
</dbReference>
<feature type="non-terminal residue" evidence="4">
    <location>
        <position position="96"/>
    </location>
</feature>
<dbReference type="InterPro" id="IPR016039">
    <property type="entry name" value="Thiolase-like"/>
</dbReference>
<dbReference type="PANTHER" id="PTHR11712:SF336">
    <property type="entry name" value="3-OXOACYL-[ACYL-CARRIER-PROTEIN] SYNTHASE, MITOCHONDRIAL"/>
    <property type="match status" value="1"/>
</dbReference>
<dbReference type="Proteomes" id="UP001596274">
    <property type="component" value="Unassembled WGS sequence"/>
</dbReference>
<evidence type="ECO:0000256" key="2">
    <source>
        <dbReference type="ARBA" id="ARBA00023229"/>
    </source>
</evidence>
<protein>
    <submittedName>
        <fullName evidence="4">Beta-ketoacyl synthase N-terminal-like domain-containing protein</fullName>
    </submittedName>
</protein>
<organism evidence="4 5">
    <name type="scientific">Halorubrum pallidum</name>
    <dbReference type="NCBI Taxonomy" id="1526114"/>
    <lineage>
        <taxon>Archaea</taxon>
        <taxon>Methanobacteriati</taxon>
        <taxon>Methanobacteriota</taxon>
        <taxon>Stenosarchaea group</taxon>
        <taxon>Halobacteria</taxon>
        <taxon>Halobacteriales</taxon>
        <taxon>Haloferacaceae</taxon>
        <taxon>Halorubrum</taxon>
    </lineage>
</organism>
<dbReference type="Pfam" id="PF00109">
    <property type="entry name" value="ketoacyl-synt"/>
    <property type="match status" value="1"/>
</dbReference>
<dbReference type="SUPFAM" id="SSF53901">
    <property type="entry name" value="Thiolase-like"/>
    <property type="match status" value="1"/>
</dbReference>